<proteinExistence type="predicted"/>
<dbReference type="EMBL" id="OOIP01000012">
    <property type="protein sequence ID" value="SPO39036.1"/>
    <property type="molecule type" value="Genomic_DNA"/>
</dbReference>
<keyword evidence="2" id="KW-1133">Transmembrane helix</keyword>
<keyword evidence="2" id="KW-0812">Transmembrane</keyword>
<accession>A0A5C3F4Z1</accession>
<protein>
    <submittedName>
        <fullName evidence="3">Uncharacterized protein</fullName>
    </submittedName>
</protein>
<dbReference type="AlphaFoldDB" id="A0A5C3F4Z1"/>
<evidence type="ECO:0000313" key="3">
    <source>
        <dbReference type="EMBL" id="SPO39036.1"/>
    </source>
</evidence>
<sequence length="222" mass="23923">MSLSDFVVEAARGVLLGLLIGLVVLCILVACDQSLKESKPTVVGATTAARGGFLDKAQADLQAERVRELEAGLAKRMTNLTHLEKELAALKGKMAIEAIELKLKTTAAVAEFEVKTALQALAQAKTALQTPAQAKTALQTPAQVKTATPLATAHDEVARLKTEVEALTDKNRRLERALRHFVCDDCYEDFLRQHGTIPCRPSDVAFVQLDDDESSVSAVSDK</sequence>
<keyword evidence="4" id="KW-1185">Reference proteome</keyword>
<organism evidence="3 4">
    <name type="scientific">Pseudozyma flocculosa</name>
    <dbReference type="NCBI Taxonomy" id="84751"/>
    <lineage>
        <taxon>Eukaryota</taxon>
        <taxon>Fungi</taxon>
        <taxon>Dikarya</taxon>
        <taxon>Basidiomycota</taxon>
        <taxon>Ustilaginomycotina</taxon>
        <taxon>Ustilaginomycetes</taxon>
        <taxon>Ustilaginales</taxon>
        <taxon>Ustilaginaceae</taxon>
        <taxon>Pseudozyma</taxon>
    </lineage>
</organism>
<name>A0A5C3F4Z1_9BASI</name>
<evidence type="ECO:0000313" key="4">
    <source>
        <dbReference type="Proteomes" id="UP000323386"/>
    </source>
</evidence>
<keyword evidence="2" id="KW-0472">Membrane</keyword>
<reference evidence="3 4" key="1">
    <citation type="submission" date="2018-03" db="EMBL/GenBank/DDBJ databases">
        <authorList>
            <person name="Guldener U."/>
        </authorList>
    </citation>
    <scope>NUCLEOTIDE SEQUENCE [LARGE SCALE GENOMIC DNA]</scope>
    <source>
        <strain evidence="3 4">DAOM196992</strain>
    </source>
</reference>
<evidence type="ECO:0000256" key="1">
    <source>
        <dbReference type="SAM" id="Coils"/>
    </source>
</evidence>
<evidence type="ECO:0000256" key="2">
    <source>
        <dbReference type="SAM" id="Phobius"/>
    </source>
</evidence>
<dbReference type="Proteomes" id="UP000323386">
    <property type="component" value="Unassembled WGS sequence"/>
</dbReference>
<feature type="coiled-coil region" evidence="1">
    <location>
        <begin position="150"/>
        <end position="177"/>
    </location>
</feature>
<feature type="transmembrane region" description="Helical" evidence="2">
    <location>
        <begin position="12"/>
        <end position="31"/>
    </location>
</feature>
<gene>
    <name evidence="3" type="ORF">PSFLO_04515</name>
</gene>
<keyword evidence="1" id="KW-0175">Coiled coil</keyword>